<feature type="coiled-coil region" evidence="2">
    <location>
        <begin position="33"/>
        <end position="116"/>
    </location>
</feature>
<dbReference type="STRING" id="1123282.SAMN02745823_00580"/>
<keyword evidence="2" id="KW-0175">Coiled coil</keyword>
<accession>A0A1M5ULZ8</accession>
<evidence type="ECO:0000313" key="7">
    <source>
        <dbReference type="Proteomes" id="UP000183995"/>
    </source>
</evidence>
<evidence type="ECO:0000259" key="5">
    <source>
        <dbReference type="Pfam" id="PF24568"/>
    </source>
</evidence>
<dbReference type="PANTHER" id="PTHR21666">
    <property type="entry name" value="PEPTIDASE-RELATED"/>
    <property type="match status" value="1"/>
</dbReference>
<dbReference type="RefSeq" id="WP_073076108.1">
    <property type="nucleotide sequence ID" value="NZ_FQXV01000001.1"/>
</dbReference>
<proteinExistence type="predicted"/>
<dbReference type="Proteomes" id="UP000183995">
    <property type="component" value="Unassembled WGS sequence"/>
</dbReference>
<dbReference type="Pfam" id="PF24568">
    <property type="entry name" value="CC_PcsB"/>
    <property type="match status" value="1"/>
</dbReference>
<gene>
    <name evidence="6" type="ORF">SAMN02745823_00580</name>
</gene>
<name>A0A1M5ULZ8_9FIRM</name>
<dbReference type="InterPro" id="IPR011055">
    <property type="entry name" value="Dup_hybrid_motif"/>
</dbReference>
<dbReference type="Pfam" id="PF01551">
    <property type="entry name" value="Peptidase_M23"/>
    <property type="match status" value="1"/>
</dbReference>
<dbReference type="InterPro" id="IPR016047">
    <property type="entry name" value="M23ase_b-sheet_dom"/>
</dbReference>
<dbReference type="Gene3D" id="2.70.70.10">
    <property type="entry name" value="Glucose Permease (Domain IIA)"/>
    <property type="match status" value="1"/>
</dbReference>
<dbReference type="PANTHER" id="PTHR21666:SF270">
    <property type="entry name" value="MUREIN HYDROLASE ACTIVATOR ENVC"/>
    <property type="match status" value="1"/>
</dbReference>
<dbReference type="SUPFAM" id="SSF51261">
    <property type="entry name" value="Duplicated hybrid motif"/>
    <property type="match status" value="1"/>
</dbReference>
<keyword evidence="3" id="KW-0472">Membrane</keyword>
<evidence type="ECO:0000313" key="6">
    <source>
        <dbReference type="EMBL" id="SHH63937.1"/>
    </source>
</evidence>
<dbReference type="InterPro" id="IPR057309">
    <property type="entry name" value="PcsB_CC"/>
</dbReference>
<feature type="transmembrane region" description="Helical" evidence="3">
    <location>
        <begin position="12"/>
        <end position="35"/>
    </location>
</feature>
<dbReference type="GO" id="GO:0004222">
    <property type="term" value="F:metalloendopeptidase activity"/>
    <property type="evidence" value="ECO:0007669"/>
    <property type="project" value="TreeGrafter"/>
</dbReference>
<dbReference type="Gene3D" id="6.10.250.3150">
    <property type="match status" value="1"/>
</dbReference>
<feature type="coiled-coil region" evidence="2">
    <location>
        <begin position="170"/>
        <end position="257"/>
    </location>
</feature>
<evidence type="ECO:0000256" key="1">
    <source>
        <dbReference type="ARBA" id="ARBA00022729"/>
    </source>
</evidence>
<dbReference type="CDD" id="cd12797">
    <property type="entry name" value="M23_peptidase"/>
    <property type="match status" value="1"/>
</dbReference>
<evidence type="ECO:0000259" key="4">
    <source>
        <dbReference type="Pfam" id="PF01551"/>
    </source>
</evidence>
<feature type="domain" description="Peptidoglycan hydrolase PcsB coiled-coil" evidence="5">
    <location>
        <begin position="127"/>
        <end position="179"/>
    </location>
</feature>
<keyword evidence="7" id="KW-1185">Reference proteome</keyword>
<evidence type="ECO:0000256" key="2">
    <source>
        <dbReference type="SAM" id="Coils"/>
    </source>
</evidence>
<dbReference type="AlphaFoldDB" id="A0A1M5ULZ8"/>
<feature type="domain" description="M23ase beta-sheet core" evidence="4">
    <location>
        <begin position="297"/>
        <end position="391"/>
    </location>
</feature>
<dbReference type="InterPro" id="IPR050570">
    <property type="entry name" value="Cell_wall_metabolism_enzyme"/>
</dbReference>
<dbReference type="EMBL" id="FQXV01000001">
    <property type="protein sequence ID" value="SHH63937.1"/>
    <property type="molecule type" value="Genomic_DNA"/>
</dbReference>
<dbReference type="OrthoDB" id="5623881at2"/>
<keyword evidence="3" id="KW-1133">Transmembrane helix</keyword>
<reference evidence="6 7" key="1">
    <citation type="submission" date="2016-11" db="EMBL/GenBank/DDBJ databases">
        <authorList>
            <person name="Jaros S."/>
            <person name="Januszkiewicz K."/>
            <person name="Wedrychowicz H."/>
        </authorList>
    </citation>
    <scope>NUCLEOTIDE SEQUENCE [LARGE SCALE GENOMIC DNA]</scope>
    <source>
        <strain evidence="6 7">DSM 10068</strain>
    </source>
</reference>
<organism evidence="6 7">
    <name type="scientific">Sporobacter termitidis DSM 10068</name>
    <dbReference type="NCBI Taxonomy" id="1123282"/>
    <lineage>
        <taxon>Bacteria</taxon>
        <taxon>Bacillati</taxon>
        <taxon>Bacillota</taxon>
        <taxon>Clostridia</taxon>
        <taxon>Eubacteriales</taxon>
        <taxon>Oscillospiraceae</taxon>
        <taxon>Sporobacter</taxon>
    </lineage>
</organism>
<protein>
    <submittedName>
        <fullName evidence="6">Murein DD-endopeptidase MepM and murein hydrolase activator NlpD, contain LysM domain</fullName>
    </submittedName>
</protein>
<evidence type="ECO:0000256" key="3">
    <source>
        <dbReference type="SAM" id="Phobius"/>
    </source>
</evidence>
<keyword evidence="6" id="KW-0378">Hydrolase</keyword>
<keyword evidence="1" id="KW-0732">Signal</keyword>
<keyword evidence="3" id="KW-0812">Transmembrane</keyword>
<sequence>MTRKWVIRIVAILMALIMAMSVLYVVVGSLTAAAVTQSQIDALKQQQKEYEKKKNEIQSEINSLQYQQKSALEQKGVLDNQIQLTQDEIDNINDQIAQYDQLISQKQGELEQAQANEDAQWAKYKLNLRTMEENGTISYISVIFRANSYSDLLARLDFVRGIMQYDIKIYDQLQAAKEAKIQAKSALEEAKAGQEADRLELTQKEADLEKQLDASTALLAKLAEDIDTAKDLYEKQKAEADKVQSDINKKVEELKKQNQGPGAVKGTGSFIWPTPSSTLVTSRYGTRVHPIYHEYRTHTGVDIGAKYGASIEASDSGTVIIAKYSSSYGNYVVIDHGNGYTTLYAHMSQILVKSGAKVQQGAVIGKVGATGDATGPHLHFEISQNGSRINPLQFFTNYTLSASA</sequence>